<dbReference type="Proteomes" id="UP000469440">
    <property type="component" value="Unassembled WGS sequence"/>
</dbReference>
<feature type="transmembrane region" description="Helical" evidence="1">
    <location>
        <begin position="9"/>
        <end position="27"/>
    </location>
</feature>
<gene>
    <name evidence="2" type="ORF">CAFE_05760</name>
</gene>
<dbReference type="AlphaFoldDB" id="A0A6N8HWN2"/>
<keyword evidence="1" id="KW-1133">Transmembrane helix</keyword>
<name>A0A6N8HWN2_9FIRM</name>
<dbReference type="RefSeq" id="WP_156989729.1">
    <property type="nucleotide sequence ID" value="NZ_VWXL01000014.1"/>
</dbReference>
<keyword evidence="3" id="KW-1185">Reference proteome</keyword>
<dbReference type="EMBL" id="VWXL01000014">
    <property type="protein sequence ID" value="MVB09907.1"/>
    <property type="molecule type" value="Genomic_DNA"/>
</dbReference>
<evidence type="ECO:0000256" key="1">
    <source>
        <dbReference type="SAM" id="Phobius"/>
    </source>
</evidence>
<reference evidence="2 3" key="1">
    <citation type="submission" date="2019-09" db="EMBL/GenBank/DDBJ databases">
        <title>Genome sequence of Clostridium sp. EA1.</title>
        <authorList>
            <person name="Poehlein A."/>
            <person name="Bengelsdorf F.R."/>
            <person name="Daniel R."/>
        </authorList>
    </citation>
    <scope>NUCLEOTIDE SEQUENCE [LARGE SCALE GENOMIC DNA]</scope>
    <source>
        <strain evidence="2 3">EA1</strain>
    </source>
</reference>
<sequence length="236" mass="26478">MKKYFSHDLSMSVFLLVMVGFAVYLSVTCANMKSWGKIDYSAGEAEYGSNRPYKVQECTREDYAAMKDAYRGGSYGANTQRIHLWIDGKNLPQTQDMSESDAESNDSWNSKYYFVEEKILLDYKFALDFQAYVHALADKDGRVQKIVEIAAPYLSMGGNAAGSRFTGAGELTNGKDGPEMDFNGVVSFEADNTVPVFGENYSQISAGTDAGTKYRYLVRNERFRWSWNDLSPSNQA</sequence>
<proteinExistence type="predicted"/>
<keyword evidence="1" id="KW-0812">Transmembrane</keyword>
<evidence type="ECO:0000313" key="2">
    <source>
        <dbReference type="EMBL" id="MVB09907.1"/>
    </source>
</evidence>
<keyword evidence="1" id="KW-0472">Membrane</keyword>
<comment type="caution">
    <text evidence="2">The sequence shown here is derived from an EMBL/GenBank/DDBJ whole genome shotgun (WGS) entry which is preliminary data.</text>
</comment>
<accession>A0A6N8HWN2</accession>
<organism evidence="2 3">
    <name type="scientific">Caproicibacter fermentans</name>
    <dbReference type="NCBI Taxonomy" id="2576756"/>
    <lineage>
        <taxon>Bacteria</taxon>
        <taxon>Bacillati</taxon>
        <taxon>Bacillota</taxon>
        <taxon>Clostridia</taxon>
        <taxon>Eubacteriales</taxon>
        <taxon>Acutalibacteraceae</taxon>
        <taxon>Caproicibacter</taxon>
    </lineage>
</organism>
<evidence type="ECO:0000313" key="3">
    <source>
        <dbReference type="Proteomes" id="UP000469440"/>
    </source>
</evidence>
<protein>
    <submittedName>
        <fullName evidence="2">Uncharacterized protein</fullName>
    </submittedName>
</protein>